<protein>
    <submittedName>
        <fullName evidence="1">Uncharacterized protein</fullName>
    </submittedName>
</protein>
<dbReference type="Proteomes" id="UP000437131">
    <property type="component" value="Unassembled WGS sequence"/>
</dbReference>
<name>A0A844GP16_9CHRO</name>
<accession>A0A844GP16</accession>
<evidence type="ECO:0000313" key="1">
    <source>
        <dbReference type="EMBL" id="MTF37580.1"/>
    </source>
</evidence>
<dbReference type="AlphaFoldDB" id="A0A844GP16"/>
<evidence type="ECO:0000313" key="2">
    <source>
        <dbReference type="Proteomes" id="UP000437131"/>
    </source>
</evidence>
<dbReference type="EMBL" id="WMIA01000001">
    <property type="protein sequence ID" value="MTF37580.1"/>
    <property type="molecule type" value="Genomic_DNA"/>
</dbReference>
<dbReference type="RefSeq" id="WP_015218226.1">
    <property type="nucleotide sequence ID" value="NZ_WMIA01000001.1"/>
</dbReference>
<proteinExistence type="predicted"/>
<comment type="caution">
    <text evidence="1">The sequence shown here is derived from an EMBL/GenBank/DDBJ whole genome shotgun (WGS) entry which is preliminary data.</text>
</comment>
<reference evidence="1 2" key="1">
    <citation type="submission" date="2019-11" db="EMBL/GenBank/DDBJ databases">
        <title>Isolation of a new High Light Tolerant Cyanobacteria.</title>
        <authorList>
            <person name="Dobson Z."/>
            <person name="Vaughn N."/>
            <person name="Vaughn M."/>
            <person name="Fromme P."/>
            <person name="Mazor Y."/>
        </authorList>
    </citation>
    <scope>NUCLEOTIDE SEQUENCE [LARGE SCALE GENOMIC DNA]</scope>
    <source>
        <strain evidence="1 2">0216</strain>
    </source>
</reference>
<sequence>MNSDYNYSAIEPKIKELVKQIWDIAEESQENLFAVLFILRELETLHRNIQQQMFEPALPDTRHRLYLLLRHLEEVGGWPYIERMRLRDICAKLILSENNSTQTTEEI</sequence>
<gene>
    <name evidence="1" type="ORF">GGC33_01350</name>
</gene>
<organism evidence="1 2">
    <name type="scientific">Cyanobacterium aponinum 0216</name>
    <dbReference type="NCBI Taxonomy" id="2676140"/>
    <lineage>
        <taxon>Bacteria</taxon>
        <taxon>Bacillati</taxon>
        <taxon>Cyanobacteriota</taxon>
        <taxon>Cyanophyceae</taxon>
        <taxon>Oscillatoriophycideae</taxon>
        <taxon>Chroococcales</taxon>
        <taxon>Geminocystaceae</taxon>
        <taxon>Cyanobacterium</taxon>
    </lineage>
</organism>